<feature type="domain" description="UmuC" evidence="2">
    <location>
        <begin position="6"/>
        <end position="189"/>
    </location>
</feature>
<dbReference type="GO" id="GO:0009432">
    <property type="term" value="P:SOS response"/>
    <property type="evidence" value="ECO:0007669"/>
    <property type="project" value="TreeGrafter"/>
</dbReference>
<comment type="similarity">
    <text evidence="1">Belongs to the DNA polymerase type-Y family.</text>
</comment>
<dbReference type="CDD" id="cd00424">
    <property type="entry name" value="PolY"/>
    <property type="match status" value="1"/>
</dbReference>
<evidence type="ECO:0000259" key="2">
    <source>
        <dbReference type="PROSITE" id="PS50173"/>
    </source>
</evidence>
<evidence type="ECO:0000256" key="1">
    <source>
        <dbReference type="ARBA" id="ARBA00010945"/>
    </source>
</evidence>
<dbReference type="Pfam" id="PF11799">
    <property type="entry name" value="IMS_C"/>
    <property type="match status" value="1"/>
</dbReference>
<dbReference type="SUPFAM" id="SSF56672">
    <property type="entry name" value="DNA/RNA polymerases"/>
    <property type="match status" value="1"/>
</dbReference>
<dbReference type="Proteomes" id="UP000316426">
    <property type="component" value="Chromosome"/>
</dbReference>
<evidence type="ECO:0000313" key="4">
    <source>
        <dbReference type="Proteomes" id="UP000316426"/>
    </source>
</evidence>
<dbReference type="GO" id="GO:0003684">
    <property type="term" value="F:damaged DNA binding"/>
    <property type="evidence" value="ECO:0007669"/>
    <property type="project" value="InterPro"/>
</dbReference>
<name>A0A518K4H5_9BACT</name>
<sequence length="415" mass="46261">MPQVDWLFLDMNAFFASCEQQLHPELRGRPVAVVPAMTDTTCCIAASYEARRYGVKTGTNVGQARRQCPGLVLVHGNHEDYIRLHHQILAAIETVLPIEKVHSIDEVACKLSPPDREVRRAIEVGEGAKRAIYEQVGEHLRCSVGLAPNKMLAKLASDLKKPNGLTVITREELPRRLYSLELQAFAGIGRNMERRLAERGVRTTRQLCALSRNDMIEIWGSCVGAAWWHALRGDDVVEQPTHRRTVGHSHVLPPELRTDEGARGVLVRLLHKAAARLRKMGYVARRIEFGVRYVGHGGVRGGKWQARSTLAQCGDTPTMLKALDTAWRMRGPDDRAATPLKVSLTLWKLEPAATTTLPLFVEDRQASQAARTMDAVNAVFGTGSMYFASMHETRNAAPLRIAFTNIPEIENAREY</sequence>
<dbReference type="Gene3D" id="1.10.150.20">
    <property type="entry name" value="5' to 3' exonuclease, C-terminal subdomain"/>
    <property type="match status" value="1"/>
</dbReference>
<dbReference type="InterPro" id="IPR017961">
    <property type="entry name" value="DNA_pol_Y-fam_little_finger"/>
</dbReference>
<proteinExistence type="inferred from homology"/>
<dbReference type="Pfam" id="PF00817">
    <property type="entry name" value="IMS"/>
    <property type="match status" value="1"/>
</dbReference>
<protein>
    <submittedName>
        <fullName evidence="3">DNA polymerase IV</fullName>
        <ecNumber evidence="3">2.7.7.7</ecNumber>
    </submittedName>
</protein>
<dbReference type="GO" id="GO:0042276">
    <property type="term" value="P:error-prone translesion synthesis"/>
    <property type="evidence" value="ECO:0007669"/>
    <property type="project" value="TreeGrafter"/>
</dbReference>
<dbReference type="EC" id="2.7.7.7" evidence="3"/>
<dbReference type="KEGG" id="bmei:Spa11_08580"/>
<keyword evidence="4" id="KW-1185">Reference proteome</keyword>
<gene>
    <name evidence="3" type="primary">dinB</name>
    <name evidence="3" type="ORF">Spa11_08580</name>
</gene>
<dbReference type="EMBL" id="CP036349">
    <property type="protein sequence ID" value="QDV72677.1"/>
    <property type="molecule type" value="Genomic_DNA"/>
</dbReference>
<dbReference type="PROSITE" id="PS50173">
    <property type="entry name" value="UMUC"/>
    <property type="match status" value="1"/>
</dbReference>
<dbReference type="InterPro" id="IPR043502">
    <property type="entry name" value="DNA/RNA_pol_sf"/>
</dbReference>
<organism evidence="3 4">
    <name type="scientific">Botrimarina mediterranea</name>
    <dbReference type="NCBI Taxonomy" id="2528022"/>
    <lineage>
        <taxon>Bacteria</taxon>
        <taxon>Pseudomonadati</taxon>
        <taxon>Planctomycetota</taxon>
        <taxon>Planctomycetia</taxon>
        <taxon>Pirellulales</taxon>
        <taxon>Lacipirellulaceae</taxon>
        <taxon>Botrimarina</taxon>
    </lineage>
</organism>
<dbReference type="GO" id="GO:0006281">
    <property type="term" value="P:DNA repair"/>
    <property type="evidence" value="ECO:0007669"/>
    <property type="project" value="InterPro"/>
</dbReference>
<dbReference type="InterPro" id="IPR050116">
    <property type="entry name" value="DNA_polymerase-Y"/>
</dbReference>
<keyword evidence="3" id="KW-0548">Nucleotidyltransferase</keyword>
<dbReference type="InterPro" id="IPR043128">
    <property type="entry name" value="Rev_trsase/Diguanyl_cyclase"/>
</dbReference>
<keyword evidence="3" id="KW-0808">Transferase</keyword>
<reference evidence="3 4" key="1">
    <citation type="submission" date="2019-02" db="EMBL/GenBank/DDBJ databases">
        <title>Deep-cultivation of Planctomycetes and their phenomic and genomic characterization uncovers novel biology.</title>
        <authorList>
            <person name="Wiegand S."/>
            <person name="Jogler M."/>
            <person name="Boedeker C."/>
            <person name="Pinto D."/>
            <person name="Vollmers J."/>
            <person name="Rivas-Marin E."/>
            <person name="Kohn T."/>
            <person name="Peeters S.H."/>
            <person name="Heuer A."/>
            <person name="Rast P."/>
            <person name="Oberbeckmann S."/>
            <person name="Bunk B."/>
            <person name="Jeske O."/>
            <person name="Meyerdierks A."/>
            <person name="Storesund J.E."/>
            <person name="Kallscheuer N."/>
            <person name="Luecker S."/>
            <person name="Lage O.M."/>
            <person name="Pohl T."/>
            <person name="Merkel B.J."/>
            <person name="Hornburger P."/>
            <person name="Mueller R.-W."/>
            <person name="Bruemmer F."/>
            <person name="Labrenz M."/>
            <person name="Spormann A.M."/>
            <person name="Op den Camp H."/>
            <person name="Overmann J."/>
            <person name="Amann R."/>
            <person name="Jetten M.S.M."/>
            <person name="Mascher T."/>
            <person name="Medema M.H."/>
            <person name="Devos D.P."/>
            <person name="Kaster A.-K."/>
            <person name="Ovreas L."/>
            <person name="Rohde M."/>
            <person name="Galperin M.Y."/>
            <person name="Jogler C."/>
        </authorList>
    </citation>
    <scope>NUCLEOTIDE SEQUENCE [LARGE SCALE GENOMIC DNA]</scope>
    <source>
        <strain evidence="3 4">Spa11</strain>
    </source>
</reference>
<dbReference type="PANTHER" id="PTHR11076">
    <property type="entry name" value="DNA REPAIR POLYMERASE UMUC / TRANSFERASE FAMILY MEMBER"/>
    <property type="match status" value="1"/>
</dbReference>
<dbReference type="GO" id="GO:0005829">
    <property type="term" value="C:cytosol"/>
    <property type="evidence" value="ECO:0007669"/>
    <property type="project" value="TreeGrafter"/>
</dbReference>
<dbReference type="AlphaFoldDB" id="A0A518K4H5"/>
<dbReference type="PANTHER" id="PTHR11076:SF33">
    <property type="entry name" value="DNA POLYMERASE KAPPA"/>
    <property type="match status" value="1"/>
</dbReference>
<evidence type="ECO:0000313" key="3">
    <source>
        <dbReference type="EMBL" id="QDV72677.1"/>
    </source>
</evidence>
<dbReference type="Gene3D" id="3.40.1170.60">
    <property type="match status" value="1"/>
</dbReference>
<dbReference type="RefSeq" id="WP_145108353.1">
    <property type="nucleotide sequence ID" value="NZ_CP036349.1"/>
</dbReference>
<dbReference type="InterPro" id="IPR001126">
    <property type="entry name" value="UmuC"/>
</dbReference>
<dbReference type="Gene3D" id="3.30.70.270">
    <property type="match status" value="1"/>
</dbReference>
<dbReference type="GO" id="GO:0003887">
    <property type="term" value="F:DNA-directed DNA polymerase activity"/>
    <property type="evidence" value="ECO:0007669"/>
    <property type="project" value="UniProtKB-KW"/>
</dbReference>
<accession>A0A518K4H5</accession>